<accession>A0A9Q9B1W6</accession>
<feature type="compositionally biased region" description="Basic and acidic residues" evidence="1">
    <location>
        <begin position="55"/>
        <end position="65"/>
    </location>
</feature>
<feature type="compositionally biased region" description="Acidic residues" evidence="1">
    <location>
        <begin position="42"/>
        <end position="54"/>
    </location>
</feature>
<name>A0A9Q9B1W6_9PEZI</name>
<reference evidence="2" key="1">
    <citation type="submission" date="2022-06" db="EMBL/GenBank/DDBJ databases">
        <title>Complete genome sequences of two strains of the flax pathogen Septoria linicola.</title>
        <authorList>
            <person name="Lapalu N."/>
            <person name="Simon A."/>
            <person name="Demenou B."/>
            <person name="Paumier D."/>
            <person name="Guillot M.-P."/>
            <person name="Gout L."/>
            <person name="Valade R."/>
        </authorList>
    </citation>
    <scope>NUCLEOTIDE SEQUENCE</scope>
    <source>
        <strain evidence="2">SE15195</strain>
    </source>
</reference>
<feature type="compositionally biased region" description="Acidic residues" evidence="1">
    <location>
        <begin position="67"/>
        <end position="82"/>
    </location>
</feature>
<sequence length="113" mass="13190">MTKFCAHRPMYTSKRLLRVCSFNAKSSRVSSFSREYQPGLDFDLEEEEEEDDLREDVVDGERGQDEGVVEEEEEEEEEDGDERMDISENDRVKEKRGWNVIVPLAPPAEFEVL</sequence>
<evidence type="ECO:0000313" key="2">
    <source>
        <dbReference type="EMBL" id="USW57398.1"/>
    </source>
</evidence>
<dbReference type="Proteomes" id="UP001056384">
    <property type="component" value="Chromosome 9"/>
</dbReference>
<gene>
    <name evidence="2" type="ORF">Slin15195_G107170</name>
</gene>
<evidence type="ECO:0000313" key="3">
    <source>
        <dbReference type="Proteomes" id="UP001056384"/>
    </source>
</evidence>
<dbReference type="AlphaFoldDB" id="A0A9Q9B1W6"/>
<keyword evidence="3" id="KW-1185">Reference proteome</keyword>
<evidence type="ECO:0000256" key="1">
    <source>
        <dbReference type="SAM" id="MobiDB-lite"/>
    </source>
</evidence>
<proteinExistence type="predicted"/>
<organism evidence="2 3">
    <name type="scientific">Septoria linicola</name>
    <dbReference type="NCBI Taxonomy" id="215465"/>
    <lineage>
        <taxon>Eukaryota</taxon>
        <taxon>Fungi</taxon>
        <taxon>Dikarya</taxon>
        <taxon>Ascomycota</taxon>
        <taxon>Pezizomycotina</taxon>
        <taxon>Dothideomycetes</taxon>
        <taxon>Dothideomycetidae</taxon>
        <taxon>Mycosphaerellales</taxon>
        <taxon>Mycosphaerellaceae</taxon>
        <taxon>Septoria</taxon>
    </lineage>
</organism>
<protein>
    <submittedName>
        <fullName evidence="2">Uncharacterized protein</fullName>
    </submittedName>
</protein>
<dbReference type="EMBL" id="CP099426">
    <property type="protein sequence ID" value="USW57398.1"/>
    <property type="molecule type" value="Genomic_DNA"/>
</dbReference>
<feature type="region of interest" description="Disordered" evidence="1">
    <location>
        <begin position="36"/>
        <end position="90"/>
    </location>
</feature>